<dbReference type="Gene3D" id="3.40.50.300">
    <property type="entry name" value="P-loop containing nucleotide triphosphate hydrolases"/>
    <property type="match status" value="1"/>
</dbReference>
<feature type="transmembrane region" description="Helical" evidence="1">
    <location>
        <begin position="441"/>
        <end position="459"/>
    </location>
</feature>
<reference evidence="6" key="1">
    <citation type="journal article" date="2019" name="Int. J. Syst. Evol. Microbiol.">
        <title>The Global Catalogue of Microorganisms (GCM) 10K type strain sequencing project: providing services to taxonomists for standard genome sequencing and annotation.</title>
        <authorList>
            <consortium name="The Broad Institute Genomics Platform"/>
            <consortium name="The Broad Institute Genome Sequencing Center for Infectious Disease"/>
            <person name="Wu L."/>
            <person name="Ma J."/>
        </authorList>
    </citation>
    <scope>NUCLEOTIDE SEQUENCE [LARGE SCALE GENOMIC DNA]</scope>
    <source>
        <strain evidence="6">CGMCC 1.13666</strain>
    </source>
</reference>
<sequence length="1165" mass="129731">MKALFSIVRQRAFLGLIGVLLLALLIWYIGPYIAIGAFVPFYSPWVRLGVILVLFAGWGLLQWLRARRVKRASERLGDAIVATAGSEDRRNDELGRRFEEAIGFLRESGKGKDLYRLPWYVIIGPPGSGKTTALRHSGLTFPLDQKYGRDALRGVGGTRNCDWWFTDEAVLLDTAGRYFSQDSSAGSDATEWQAFLDLMRKYRKRRPVNGVLVALSATDLLDPSPEARERHAEMVRRRLDELQRQLGIQVPVYFMVTKCDLIAGFVEFFDDLDHEGRLQVWGMTRPEPVAGGRPSEWLEGEYARLLERLDARLLERLVEEREPQRRARLFGFPRQMAGLRESLLQFVADTFEGSGYDRPVMLRGLYFTSGTQEGTPIDRMMDSLTRVYGMQVSGASPVEAAPGGQGRSYFIHRLLKAVIFPESGLAGVNWRLEVGRALAQNVAYLVLLGVLGIVVAGWVTSYQYNRGYLADVGAALEAHAETATRPVPGEAGLAEVLPRLDALRDVATEANRHRGRVPFLMGLGLYRGEAVGTSADQAYLQGVRELLVPRVVKLIERRLSTPNVSPTDVYAYLKGYLMLADTERLNRDELDVIVRETLLREYPQQRAIAQALFEHFSAYTDSARSFPAVGVDEELVARGRASLRQASVPALMLRRLETRYDQRHEEALRLDVEAGLGSDLAFRRRSDTPLSEPVPALYTHAGFEQITGQEGGDLVSRFLEERWVFGEATLPGGRAAHLTLAEDFVRYYEEAYIDHWDALLDDLDLVPLLQVDQAIDLLAVITGPTSPLRRLMETIAAQTRFPAPEAEGEDEAQGGRLDAFLGFVDPGREEEPQEAAVHPGARIDAHFQEFHRFVLGENGEPPMESLIARLTQLYQELSALGGGLGNQDAMQLLGGAGGETLRRLSSEAARAPAPFNEWVDELAGSGQEVAMRNLRGQLNRRYRDAVLPICQELAQGRYPFAPGSAEDIPPGDFARLFAPGGVMDAFFQENLASLVDAPGGRFQWRSDEAARVGIPSSVLAQFQRAQMIREMFFVGGAGPRVAFSMTPRYLDARARQFQFATGEQILSYRHGPPLARRFVWPGDGGQDTAVMFEDRGGQRPNVAYSGSWSWLRAFDAAQPAAQSDTAYLVSFNVSGYSARVLVQFESSRNPLRNNDWRRFRCAAGL</sequence>
<dbReference type="InterPro" id="IPR009612">
    <property type="entry name" value="IcmF-rel"/>
</dbReference>
<dbReference type="SUPFAM" id="SSF52540">
    <property type="entry name" value="P-loop containing nucleoside triphosphate hydrolases"/>
    <property type="match status" value="1"/>
</dbReference>
<organism evidence="5 6">
    <name type="scientific">Halomonas salifodinae</name>
    <dbReference type="NCBI Taxonomy" id="438745"/>
    <lineage>
        <taxon>Bacteria</taxon>
        <taxon>Pseudomonadati</taxon>
        <taxon>Pseudomonadota</taxon>
        <taxon>Gammaproteobacteria</taxon>
        <taxon>Oceanospirillales</taxon>
        <taxon>Halomonadaceae</taxon>
        <taxon>Halomonas</taxon>
    </lineage>
</organism>
<accession>A0ABW2F060</accession>
<feature type="domain" description="Type VI secretion system component TssM1 N-terminal" evidence="4">
    <location>
        <begin position="187"/>
        <end position="446"/>
    </location>
</feature>
<dbReference type="InterPro" id="IPR053156">
    <property type="entry name" value="T6SS_TssM-like"/>
</dbReference>
<feature type="domain" description="IcmF-related" evidence="3">
    <location>
        <begin position="497"/>
        <end position="800"/>
    </location>
</feature>
<evidence type="ECO:0000259" key="4">
    <source>
        <dbReference type="Pfam" id="PF14331"/>
    </source>
</evidence>
<evidence type="ECO:0000256" key="1">
    <source>
        <dbReference type="SAM" id="Phobius"/>
    </source>
</evidence>
<keyword evidence="1" id="KW-1133">Transmembrane helix</keyword>
<dbReference type="Pfam" id="PF14331">
    <property type="entry name" value="IcmF-related_N"/>
    <property type="match status" value="1"/>
</dbReference>
<protein>
    <submittedName>
        <fullName evidence="5">Type VI secretion system membrane subunit TssM</fullName>
    </submittedName>
</protein>
<evidence type="ECO:0000313" key="6">
    <source>
        <dbReference type="Proteomes" id="UP001596411"/>
    </source>
</evidence>
<evidence type="ECO:0000313" key="5">
    <source>
        <dbReference type="EMBL" id="MFC7091402.1"/>
    </source>
</evidence>
<dbReference type="EMBL" id="JBHSZP010000036">
    <property type="protein sequence ID" value="MFC7091402.1"/>
    <property type="molecule type" value="Genomic_DNA"/>
</dbReference>
<name>A0ABW2F060_9GAMM</name>
<keyword evidence="1" id="KW-0812">Transmembrane</keyword>
<keyword evidence="6" id="KW-1185">Reference proteome</keyword>
<dbReference type="RefSeq" id="WP_346063820.1">
    <property type="nucleotide sequence ID" value="NZ_BAAADR010000022.1"/>
</dbReference>
<dbReference type="PANTHER" id="PTHR36153:SF1">
    <property type="entry name" value="TYPE VI SECRETION SYSTEM COMPONENT TSSM1"/>
    <property type="match status" value="1"/>
</dbReference>
<dbReference type="InterPro" id="IPR025743">
    <property type="entry name" value="TssM1_N"/>
</dbReference>
<dbReference type="InterPro" id="IPR027417">
    <property type="entry name" value="P-loop_NTPase"/>
</dbReference>
<feature type="domain" description="Type VI secretion system IcmF C-terminal" evidence="2">
    <location>
        <begin position="1043"/>
        <end position="1146"/>
    </location>
</feature>
<keyword evidence="1" id="KW-0472">Membrane</keyword>
<feature type="transmembrane region" description="Helical" evidence="1">
    <location>
        <begin position="12"/>
        <end position="39"/>
    </location>
</feature>
<evidence type="ECO:0000259" key="2">
    <source>
        <dbReference type="Pfam" id="PF06744"/>
    </source>
</evidence>
<dbReference type="InterPro" id="IPR017731">
    <property type="entry name" value="TssM1-like"/>
</dbReference>
<comment type="caution">
    <text evidence="5">The sequence shown here is derived from an EMBL/GenBank/DDBJ whole genome shotgun (WGS) entry which is preliminary data.</text>
</comment>
<dbReference type="Proteomes" id="UP001596411">
    <property type="component" value="Unassembled WGS sequence"/>
</dbReference>
<dbReference type="PANTHER" id="PTHR36153">
    <property type="entry name" value="INNER MEMBRANE PROTEIN-RELATED"/>
    <property type="match status" value="1"/>
</dbReference>
<gene>
    <name evidence="5" type="primary">tssM</name>
    <name evidence="5" type="ORF">ACFQH5_17795</name>
</gene>
<proteinExistence type="predicted"/>
<dbReference type="NCBIfam" id="TIGR03348">
    <property type="entry name" value="VI_IcmF"/>
    <property type="match status" value="1"/>
</dbReference>
<dbReference type="InterPro" id="IPR010623">
    <property type="entry name" value="IcmF_C"/>
</dbReference>
<dbReference type="Pfam" id="PF06744">
    <property type="entry name" value="IcmF_C"/>
    <property type="match status" value="1"/>
</dbReference>
<evidence type="ECO:0000259" key="3">
    <source>
        <dbReference type="Pfam" id="PF06761"/>
    </source>
</evidence>
<dbReference type="Pfam" id="PF06761">
    <property type="entry name" value="IcmF-related"/>
    <property type="match status" value="1"/>
</dbReference>
<feature type="transmembrane region" description="Helical" evidence="1">
    <location>
        <begin position="45"/>
        <end position="64"/>
    </location>
</feature>